<keyword evidence="4" id="KW-0479">Metal-binding</keyword>
<dbReference type="Proteomes" id="UP000267017">
    <property type="component" value="Unassembled WGS sequence"/>
</dbReference>
<dbReference type="CDD" id="cd01335">
    <property type="entry name" value="Radical_SAM"/>
    <property type="match status" value="1"/>
</dbReference>
<evidence type="ECO:0000256" key="5">
    <source>
        <dbReference type="ARBA" id="ARBA00023004"/>
    </source>
</evidence>
<dbReference type="PANTHER" id="PTHR43273:SF3">
    <property type="entry name" value="ANAEROBIC SULFATASE-MATURATING ENZYME HOMOLOG ASLB-RELATED"/>
    <property type="match status" value="1"/>
</dbReference>
<dbReference type="Pfam" id="PF04055">
    <property type="entry name" value="Radical_SAM"/>
    <property type="match status" value="1"/>
</dbReference>
<proteinExistence type="inferred from homology"/>
<dbReference type="InterPro" id="IPR007197">
    <property type="entry name" value="rSAM"/>
</dbReference>
<keyword evidence="10" id="KW-1185">Reference proteome</keyword>
<sequence length="504" mass="57687">MKHRVTMRFTTRQGNSYLYDDVTSMIFPWSGMLENILKLLETTETAQLLANIPEEYAAEEWIDKVHWVDYWKNNLGAFYREEWKDSPLSYDNFEAELGANLTNQLILSVTDDCNLRCKYCIYSDEYALTKNKTCNYMSTDTAQKAIDYFHKLIAPQLARNPRKKFGITFYGGEPLVNFTTVKYAVEYAREKLGDKVYFMMTSNGLLLTDEVVNYLKMHDVGLAISIDGPEQEHDRLRVTVGGGGSFARIKKNVDRIREKHPEYYRTRVNAVCVYDFLTDVEQTEQFFEDGERDTTVPRAIFVNRVSDTNSCYYQKFSKEDIQQYHDREKRLRDKYFSQKTCGCSSSSYLTSLIGSSALSIITRRRALDGKPAYMPATGSCVPGQKLCVNSNGVIDICERVNGTNPIGDVHAGLHTDRVIQMVSNFRENIAASCDKCPGQKLCGLCFVNFETEGAFRKQKEICANHLNVMRNNLSLYTSICEDKPDAEFIFSSDTIELDQPLTTF</sequence>
<dbReference type="GO" id="GO:0016491">
    <property type="term" value="F:oxidoreductase activity"/>
    <property type="evidence" value="ECO:0007669"/>
    <property type="project" value="InterPro"/>
</dbReference>
<organism evidence="9 10">
    <name type="scientific">Paenibacillus oralis</name>
    <dbReference type="NCBI Taxonomy" id="2490856"/>
    <lineage>
        <taxon>Bacteria</taxon>
        <taxon>Bacillati</taxon>
        <taxon>Bacillota</taxon>
        <taxon>Bacilli</taxon>
        <taxon>Bacillales</taxon>
        <taxon>Paenibacillaceae</taxon>
        <taxon>Paenibacillus</taxon>
    </lineage>
</organism>
<dbReference type="SUPFAM" id="SSF102114">
    <property type="entry name" value="Radical SAM enzymes"/>
    <property type="match status" value="1"/>
</dbReference>
<dbReference type="PROSITE" id="PS51918">
    <property type="entry name" value="RADICAL_SAM"/>
    <property type="match status" value="1"/>
</dbReference>
<dbReference type="InterPro" id="IPR023867">
    <property type="entry name" value="Sulphatase_maturase_rSAM"/>
</dbReference>
<keyword evidence="3" id="KW-0949">S-adenosyl-L-methionine</keyword>
<dbReference type="InterPro" id="IPR058240">
    <property type="entry name" value="rSAM_sf"/>
</dbReference>
<dbReference type="SFLD" id="SFLDG01067">
    <property type="entry name" value="SPASM/twitch_domain_containing"/>
    <property type="match status" value="1"/>
</dbReference>
<reference evidence="9 10" key="1">
    <citation type="submission" date="2018-11" db="EMBL/GenBank/DDBJ databases">
        <title>Genome sequencing of Paenibacillus sp. KCOM 3021 (= ChDC PVNT-B20).</title>
        <authorList>
            <person name="Kook J.-K."/>
            <person name="Park S.-N."/>
            <person name="Lim Y.K."/>
        </authorList>
    </citation>
    <scope>NUCLEOTIDE SEQUENCE [LARGE SCALE GENOMIC DNA]</scope>
    <source>
        <strain evidence="9 10">KCOM 3021</strain>
    </source>
</reference>
<gene>
    <name evidence="9" type="ORF">EHV15_15030</name>
</gene>
<evidence type="ECO:0000313" key="10">
    <source>
        <dbReference type="Proteomes" id="UP000267017"/>
    </source>
</evidence>
<dbReference type="SFLD" id="SFLDG01386">
    <property type="entry name" value="main_SPASM_domain-containing"/>
    <property type="match status" value="1"/>
</dbReference>
<dbReference type="PANTHER" id="PTHR43273">
    <property type="entry name" value="ANAEROBIC SULFATASE-MATURATING ENZYME HOMOLOG ASLB-RELATED"/>
    <property type="match status" value="1"/>
</dbReference>
<feature type="domain" description="Radical SAM core" evidence="8">
    <location>
        <begin position="99"/>
        <end position="344"/>
    </location>
</feature>
<evidence type="ECO:0000256" key="3">
    <source>
        <dbReference type="ARBA" id="ARBA00022691"/>
    </source>
</evidence>
<comment type="cofactor">
    <cofactor evidence="1">
        <name>[4Fe-4S] cluster</name>
        <dbReference type="ChEBI" id="CHEBI:49883"/>
    </cofactor>
</comment>
<comment type="caution">
    <text evidence="9">The sequence shown here is derived from an EMBL/GenBank/DDBJ whole genome shotgun (WGS) entry which is preliminary data.</text>
</comment>
<evidence type="ECO:0000259" key="8">
    <source>
        <dbReference type="PROSITE" id="PS51918"/>
    </source>
</evidence>
<dbReference type="OrthoDB" id="9808591at2"/>
<evidence type="ECO:0000256" key="2">
    <source>
        <dbReference type="ARBA" id="ARBA00022485"/>
    </source>
</evidence>
<evidence type="ECO:0000256" key="4">
    <source>
        <dbReference type="ARBA" id="ARBA00022723"/>
    </source>
</evidence>
<name>A0A3P3U2J8_9BACL</name>
<dbReference type="GO" id="GO:0046872">
    <property type="term" value="F:metal ion binding"/>
    <property type="evidence" value="ECO:0007669"/>
    <property type="project" value="UniProtKB-KW"/>
</dbReference>
<dbReference type="InterPro" id="IPR000385">
    <property type="entry name" value="MoaA_NifB_PqqE_Fe-S-bd_CS"/>
</dbReference>
<keyword evidence="2" id="KW-0004">4Fe-4S</keyword>
<evidence type="ECO:0000313" key="9">
    <source>
        <dbReference type="EMBL" id="RRJ64096.1"/>
    </source>
</evidence>
<evidence type="ECO:0000256" key="1">
    <source>
        <dbReference type="ARBA" id="ARBA00001966"/>
    </source>
</evidence>
<dbReference type="GO" id="GO:0051539">
    <property type="term" value="F:4 iron, 4 sulfur cluster binding"/>
    <property type="evidence" value="ECO:0007669"/>
    <property type="project" value="UniProtKB-KW"/>
</dbReference>
<dbReference type="RefSeq" id="WP_128631916.1">
    <property type="nucleotide sequence ID" value="NZ_RRCN01000001.1"/>
</dbReference>
<protein>
    <submittedName>
        <fullName evidence="9">Radical SAM protein</fullName>
    </submittedName>
</protein>
<accession>A0A3P3U2J8</accession>
<comment type="similarity">
    <text evidence="7">Belongs to the radical SAM superfamily. Anaerobic sulfatase-maturating enzyme family.</text>
</comment>
<evidence type="ECO:0000256" key="7">
    <source>
        <dbReference type="ARBA" id="ARBA00023601"/>
    </source>
</evidence>
<dbReference type="AlphaFoldDB" id="A0A3P3U2J8"/>
<keyword evidence="6" id="KW-0411">Iron-sulfur</keyword>
<dbReference type="SFLD" id="SFLDS00029">
    <property type="entry name" value="Radical_SAM"/>
    <property type="match status" value="1"/>
</dbReference>
<dbReference type="PROSITE" id="PS01305">
    <property type="entry name" value="MOAA_NIFB_PQQE"/>
    <property type="match status" value="1"/>
</dbReference>
<dbReference type="EMBL" id="RRCN01000001">
    <property type="protein sequence ID" value="RRJ64096.1"/>
    <property type="molecule type" value="Genomic_DNA"/>
</dbReference>
<keyword evidence="5" id="KW-0408">Iron</keyword>
<dbReference type="InterPro" id="IPR013785">
    <property type="entry name" value="Aldolase_TIM"/>
</dbReference>
<dbReference type="SFLD" id="SFLDG01384">
    <property type="entry name" value="thioether_bond_formation_requi"/>
    <property type="match status" value="1"/>
</dbReference>
<dbReference type="Gene3D" id="3.20.20.70">
    <property type="entry name" value="Aldolase class I"/>
    <property type="match status" value="1"/>
</dbReference>
<evidence type="ECO:0000256" key="6">
    <source>
        <dbReference type="ARBA" id="ARBA00023014"/>
    </source>
</evidence>